<comment type="subcellular location">
    <subcellularLocation>
        <location evidence="1">Cell membrane</location>
        <topology evidence="1">Multi-pass membrane protein</topology>
    </subcellularLocation>
</comment>
<dbReference type="SUPFAM" id="SSF103481">
    <property type="entry name" value="Multidrug resistance efflux transporter EmrE"/>
    <property type="match status" value="2"/>
</dbReference>
<evidence type="ECO:0000256" key="4">
    <source>
        <dbReference type="ARBA" id="ARBA00022989"/>
    </source>
</evidence>
<keyword evidence="5 6" id="KW-0472">Membrane</keyword>
<dbReference type="EMBL" id="VORY01000001">
    <property type="protein sequence ID" value="TXD95611.1"/>
    <property type="molecule type" value="Genomic_DNA"/>
</dbReference>
<gene>
    <name evidence="8" type="ORF">ES724_00840</name>
</gene>
<accession>A0A5C6ZZ69</accession>
<feature type="transmembrane region" description="Helical" evidence="6">
    <location>
        <begin position="220"/>
        <end position="238"/>
    </location>
</feature>
<feature type="transmembrane region" description="Helical" evidence="6">
    <location>
        <begin position="190"/>
        <end position="208"/>
    </location>
</feature>
<keyword evidence="3 6" id="KW-0812">Transmembrane</keyword>
<evidence type="ECO:0000256" key="5">
    <source>
        <dbReference type="ARBA" id="ARBA00023136"/>
    </source>
</evidence>
<sequence>MNNSILKGSLLVALGASSYGMLTTFVKMAYAEGYTSYEITFSQMILGLIGLIIINFIFVKEKQNYIKETKTKSILKLMAAGTSLGLTSIFYYFAVKYIPVSIGIVLLMQSVWISVLLESIITKKKPGLNKILAVIVILIGTVLATNILIDSIQLDWRGIGWGLLAAVSYTVTIYTSNTVALHLHSFRRSLWMMLGGTIIIAIISAPFLLEQFNLDIFKKWGLILALFGTILPPILFTSGMPKINVGLGAIISSVELPVAVILAYFLLDEVINIYQWTGIVVIIASVILMNMPKLFKAKKN</sequence>
<dbReference type="Gene3D" id="1.10.3730.20">
    <property type="match status" value="1"/>
</dbReference>
<evidence type="ECO:0000256" key="3">
    <source>
        <dbReference type="ARBA" id="ARBA00022692"/>
    </source>
</evidence>
<feature type="transmembrane region" description="Helical" evidence="6">
    <location>
        <begin position="273"/>
        <end position="291"/>
    </location>
</feature>
<organism evidence="8 9">
    <name type="scientific">Gillisia hiemivivida</name>
    <dbReference type="NCBI Taxonomy" id="291190"/>
    <lineage>
        <taxon>Bacteria</taxon>
        <taxon>Pseudomonadati</taxon>
        <taxon>Bacteroidota</taxon>
        <taxon>Flavobacteriia</taxon>
        <taxon>Flavobacteriales</taxon>
        <taxon>Flavobacteriaceae</taxon>
        <taxon>Gillisia</taxon>
    </lineage>
</organism>
<dbReference type="OrthoDB" id="3180815at2"/>
<keyword evidence="2" id="KW-1003">Cell membrane</keyword>
<evidence type="ECO:0000313" key="9">
    <source>
        <dbReference type="Proteomes" id="UP000321367"/>
    </source>
</evidence>
<evidence type="ECO:0000256" key="2">
    <source>
        <dbReference type="ARBA" id="ARBA00022475"/>
    </source>
</evidence>
<comment type="caution">
    <text evidence="8">The sequence shown here is derived from an EMBL/GenBank/DDBJ whole genome shotgun (WGS) entry which is preliminary data.</text>
</comment>
<feature type="transmembrane region" description="Helical" evidence="6">
    <location>
        <begin position="100"/>
        <end position="119"/>
    </location>
</feature>
<feature type="transmembrane region" description="Helical" evidence="6">
    <location>
        <begin position="41"/>
        <end position="59"/>
    </location>
</feature>
<keyword evidence="4 6" id="KW-1133">Transmembrane helix</keyword>
<evidence type="ECO:0000256" key="1">
    <source>
        <dbReference type="ARBA" id="ARBA00004651"/>
    </source>
</evidence>
<feature type="transmembrane region" description="Helical" evidence="6">
    <location>
        <begin position="131"/>
        <end position="149"/>
    </location>
</feature>
<dbReference type="PANTHER" id="PTHR32322:SF18">
    <property type="entry name" value="S-ADENOSYLMETHIONINE_S-ADENOSYLHOMOCYSTEINE TRANSPORTER"/>
    <property type="match status" value="1"/>
</dbReference>
<feature type="transmembrane region" description="Helical" evidence="6">
    <location>
        <begin position="161"/>
        <end position="183"/>
    </location>
</feature>
<evidence type="ECO:0000259" key="7">
    <source>
        <dbReference type="Pfam" id="PF00892"/>
    </source>
</evidence>
<dbReference type="GO" id="GO:0005886">
    <property type="term" value="C:plasma membrane"/>
    <property type="evidence" value="ECO:0007669"/>
    <property type="project" value="UniProtKB-SubCell"/>
</dbReference>
<feature type="domain" description="EamA" evidence="7">
    <location>
        <begin position="7"/>
        <end position="144"/>
    </location>
</feature>
<dbReference type="AlphaFoldDB" id="A0A5C6ZZ69"/>
<dbReference type="InterPro" id="IPR000620">
    <property type="entry name" value="EamA_dom"/>
</dbReference>
<feature type="domain" description="EamA" evidence="7">
    <location>
        <begin position="157"/>
        <end position="290"/>
    </location>
</feature>
<name>A0A5C6ZZ69_9FLAO</name>
<dbReference type="InterPro" id="IPR050638">
    <property type="entry name" value="AA-Vitamin_Transporters"/>
</dbReference>
<proteinExistence type="predicted"/>
<keyword evidence="9" id="KW-1185">Reference proteome</keyword>
<dbReference type="Pfam" id="PF00892">
    <property type="entry name" value="EamA"/>
    <property type="match status" value="2"/>
</dbReference>
<dbReference type="RefSeq" id="WP_146928314.1">
    <property type="nucleotide sequence ID" value="NZ_CBCSHZ010000002.1"/>
</dbReference>
<feature type="transmembrane region" description="Helical" evidence="6">
    <location>
        <begin position="74"/>
        <end position="94"/>
    </location>
</feature>
<reference evidence="8 9" key="1">
    <citation type="submission" date="2019-08" db="EMBL/GenBank/DDBJ databases">
        <title>Genome sequence of Gillisia hiemivivida IC154 (type strain).</title>
        <authorList>
            <person name="Bowman J.P."/>
        </authorList>
    </citation>
    <scope>NUCLEOTIDE SEQUENCE [LARGE SCALE GENOMIC DNA]</scope>
    <source>
        <strain evidence="8 9">IC154</strain>
    </source>
</reference>
<evidence type="ECO:0000256" key="6">
    <source>
        <dbReference type="SAM" id="Phobius"/>
    </source>
</evidence>
<evidence type="ECO:0000313" key="8">
    <source>
        <dbReference type="EMBL" id="TXD95611.1"/>
    </source>
</evidence>
<feature type="transmembrane region" description="Helical" evidence="6">
    <location>
        <begin position="245"/>
        <end position="267"/>
    </location>
</feature>
<dbReference type="InterPro" id="IPR037185">
    <property type="entry name" value="EmrE-like"/>
</dbReference>
<dbReference type="Proteomes" id="UP000321367">
    <property type="component" value="Unassembled WGS sequence"/>
</dbReference>
<dbReference type="PANTHER" id="PTHR32322">
    <property type="entry name" value="INNER MEMBRANE TRANSPORTER"/>
    <property type="match status" value="1"/>
</dbReference>
<protein>
    <submittedName>
        <fullName evidence="8">EamA family transporter</fullName>
    </submittedName>
</protein>